<comment type="caution">
    <text evidence="11">The sequence shown here is derived from an EMBL/GenBank/DDBJ whole genome shotgun (WGS) entry which is preliminary data.</text>
</comment>
<dbReference type="InterPro" id="IPR036640">
    <property type="entry name" value="ABC1_TM_sf"/>
</dbReference>
<dbReference type="InterPro" id="IPR011527">
    <property type="entry name" value="ABC1_TM_dom"/>
</dbReference>
<dbReference type="SUPFAM" id="SSF90123">
    <property type="entry name" value="ABC transporter transmembrane region"/>
    <property type="match status" value="1"/>
</dbReference>
<dbReference type="EMBL" id="JADOEF010000001">
    <property type="protein sequence ID" value="MBF7810134.1"/>
    <property type="molecule type" value="Genomic_DNA"/>
</dbReference>
<dbReference type="Pfam" id="PF00664">
    <property type="entry name" value="ABC_membrane"/>
    <property type="match status" value="1"/>
</dbReference>
<dbReference type="RefSeq" id="WP_012059282.1">
    <property type="nucleotide sequence ID" value="NZ_CP073279.1"/>
</dbReference>
<dbReference type="PROSITE" id="PS50929">
    <property type="entry name" value="ABC_TM1F"/>
    <property type="match status" value="1"/>
</dbReference>
<sequence length="583" mass="64490">MLKVVKRIIDLSGDNSKRMYISFVYALMQALFSTLPVLGASYVLKLIIENIEGITVITINQVWFCLGYMIFALLGRMLFSYLLATSQESIGYEVFAEQRLKIGDTLKRVPMGFFGEKDTGEITSSVTTDLSFVENNAMKLINKVVNGYISSITISLCLMFFDFRIGLITLGGIILTSLVMIYISKRSRIVAPIRQANQAGLVTAIIEYIRGISIVKAFKQDGIAKESIENAFEKSRKTNYGIEQEFVPVTSFYIFIFKLASVGIIFASGIFAINGSMEVSTMLMMINFSFIIYGHVEQIGNSSNMIRMIDASLDRVDGVKNVEPIDKNSKPVVLDSYDICFDKVSFAYDKKNVLQDVSFFIPENTTTAIVGTSGGGKSTICSLIARFYDVQQGAVSIGGVNVRDIICDSLLSNISMVFQKVYLFQDTILNNISFGNPSASIEEVIIAAKKARCHDFIMEFPDKYNTVVGEGGASLSGGQKQRISIARAILKDAPIIMLDEATASVDPENEHYIQEAINALTNGKTIITIAHRLATIQNADQILVISDGKVIQKGTHKQLINQEGLYNRFINIRKKAEGWSLAQ</sequence>
<feature type="transmembrane region" description="Helical" evidence="8">
    <location>
        <begin position="252"/>
        <end position="273"/>
    </location>
</feature>
<accession>A0AAE2RV29</accession>
<dbReference type="GO" id="GO:0034040">
    <property type="term" value="F:ATPase-coupled lipid transmembrane transporter activity"/>
    <property type="evidence" value="ECO:0007669"/>
    <property type="project" value="TreeGrafter"/>
</dbReference>
<dbReference type="Gene3D" id="1.20.1560.10">
    <property type="entry name" value="ABC transporter type 1, transmembrane domain"/>
    <property type="match status" value="1"/>
</dbReference>
<dbReference type="PANTHER" id="PTHR24221">
    <property type="entry name" value="ATP-BINDING CASSETTE SUB-FAMILY B"/>
    <property type="match status" value="1"/>
</dbReference>
<evidence type="ECO:0000259" key="10">
    <source>
        <dbReference type="PROSITE" id="PS50929"/>
    </source>
</evidence>
<dbReference type="GO" id="GO:0005886">
    <property type="term" value="C:plasma membrane"/>
    <property type="evidence" value="ECO:0007669"/>
    <property type="project" value="UniProtKB-SubCell"/>
</dbReference>
<evidence type="ECO:0000259" key="9">
    <source>
        <dbReference type="PROSITE" id="PS50893"/>
    </source>
</evidence>
<dbReference type="PROSITE" id="PS50893">
    <property type="entry name" value="ABC_TRANSPORTER_2"/>
    <property type="match status" value="1"/>
</dbReference>
<evidence type="ECO:0000256" key="3">
    <source>
        <dbReference type="ARBA" id="ARBA00022692"/>
    </source>
</evidence>
<evidence type="ECO:0000256" key="7">
    <source>
        <dbReference type="ARBA" id="ARBA00023136"/>
    </source>
</evidence>
<dbReference type="Gene3D" id="3.40.50.300">
    <property type="entry name" value="P-loop containing nucleotide triphosphate hydrolases"/>
    <property type="match status" value="1"/>
</dbReference>
<evidence type="ECO:0000256" key="1">
    <source>
        <dbReference type="ARBA" id="ARBA00004651"/>
    </source>
</evidence>
<feature type="transmembrane region" description="Helical" evidence="8">
    <location>
        <begin position="54"/>
        <end position="74"/>
    </location>
</feature>
<keyword evidence="4" id="KW-0547">Nucleotide-binding</keyword>
<dbReference type="InterPro" id="IPR003593">
    <property type="entry name" value="AAA+_ATPase"/>
</dbReference>
<feature type="transmembrane region" description="Helical" evidence="8">
    <location>
        <begin position="167"/>
        <end position="184"/>
    </location>
</feature>
<dbReference type="GO" id="GO:0016887">
    <property type="term" value="F:ATP hydrolysis activity"/>
    <property type="evidence" value="ECO:0007669"/>
    <property type="project" value="InterPro"/>
</dbReference>
<dbReference type="GO" id="GO:0140359">
    <property type="term" value="F:ABC-type transporter activity"/>
    <property type="evidence" value="ECO:0007669"/>
    <property type="project" value="InterPro"/>
</dbReference>
<dbReference type="InterPro" id="IPR039421">
    <property type="entry name" value="Type_1_exporter"/>
</dbReference>
<organism evidence="11 12">
    <name type="scientific">Clostridium beijerinckii</name>
    <name type="common">Clostridium MP</name>
    <dbReference type="NCBI Taxonomy" id="1520"/>
    <lineage>
        <taxon>Bacteria</taxon>
        <taxon>Bacillati</taxon>
        <taxon>Bacillota</taxon>
        <taxon>Clostridia</taxon>
        <taxon>Eubacteriales</taxon>
        <taxon>Clostridiaceae</taxon>
        <taxon>Clostridium</taxon>
    </lineage>
</organism>
<name>A0AAE2RV29_CLOBE</name>
<feature type="transmembrane region" description="Helical" evidence="8">
    <location>
        <begin position="20"/>
        <end position="48"/>
    </location>
</feature>
<dbReference type="FunFam" id="3.40.50.300:FF:000287">
    <property type="entry name" value="Multidrug ABC transporter ATP-binding protein"/>
    <property type="match status" value="1"/>
</dbReference>
<keyword evidence="5 11" id="KW-0067">ATP-binding</keyword>
<comment type="subcellular location">
    <subcellularLocation>
        <location evidence="1">Cell membrane</location>
        <topology evidence="1">Multi-pass membrane protein</topology>
    </subcellularLocation>
</comment>
<dbReference type="Proteomes" id="UP000631418">
    <property type="component" value="Unassembled WGS sequence"/>
</dbReference>
<evidence type="ECO:0000256" key="5">
    <source>
        <dbReference type="ARBA" id="ARBA00022840"/>
    </source>
</evidence>
<protein>
    <submittedName>
        <fullName evidence="11">ABC transporter ATP-binding protein</fullName>
    </submittedName>
</protein>
<evidence type="ECO:0000256" key="2">
    <source>
        <dbReference type="ARBA" id="ARBA00022448"/>
    </source>
</evidence>
<keyword evidence="2" id="KW-0813">Transport</keyword>
<dbReference type="PANTHER" id="PTHR24221:SF397">
    <property type="entry name" value="ABC TRANSPORTER, ATP-BINDING TRANSMEMBRANE PROTEIN"/>
    <property type="match status" value="1"/>
</dbReference>
<keyword evidence="3 8" id="KW-0812">Transmembrane</keyword>
<dbReference type="CDD" id="cd07346">
    <property type="entry name" value="ABC_6TM_exporters"/>
    <property type="match status" value="1"/>
</dbReference>
<keyword evidence="7 8" id="KW-0472">Membrane</keyword>
<dbReference type="InterPro" id="IPR027417">
    <property type="entry name" value="P-loop_NTPase"/>
</dbReference>
<reference evidence="11" key="1">
    <citation type="submission" date="2020-11" db="EMBL/GenBank/DDBJ databases">
        <authorList>
            <person name="Thieme N."/>
            <person name="Liebl W."/>
            <person name="Zverlov V."/>
        </authorList>
    </citation>
    <scope>NUCLEOTIDE SEQUENCE</scope>
    <source>
        <strain evidence="11">NT08</strain>
    </source>
</reference>
<dbReference type="AlphaFoldDB" id="A0AAE2RV29"/>
<evidence type="ECO:0000313" key="12">
    <source>
        <dbReference type="Proteomes" id="UP000631418"/>
    </source>
</evidence>
<evidence type="ECO:0000313" key="11">
    <source>
        <dbReference type="EMBL" id="MBF7810134.1"/>
    </source>
</evidence>
<dbReference type="Pfam" id="PF00005">
    <property type="entry name" value="ABC_tran"/>
    <property type="match status" value="1"/>
</dbReference>
<feature type="domain" description="ABC transporter" evidence="9">
    <location>
        <begin position="339"/>
        <end position="572"/>
    </location>
</feature>
<dbReference type="SMART" id="SM00382">
    <property type="entry name" value="AAA"/>
    <property type="match status" value="1"/>
</dbReference>
<dbReference type="OMA" id="CLAFYNL"/>
<keyword evidence="6 8" id="KW-1133">Transmembrane helix</keyword>
<dbReference type="PROSITE" id="PS00211">
    <property type="entry name" value="ABC_TRANSPORTER_1"/>
    <property type="match status" value="1"/>
</dbReference>
<feature type="domain" description="ABC transmembrane type-1" evidence="10">
    <location>
        <begin position="21"/>
        <end position="308"/>
    </location>
</feature>
<gene>
    <name evidence="11" type="ORF">IS491_15970</name>
</gene>
<dbReference type="GO" id="GO:0005524">
    <property type="term" value="F:ATP binding"/>
    <property type="evidence" value="ECO:0007669"/>
    <property type="project" value="UniProtKB-KW"/>
</dbReference>
<dbReference type="InterPro" id="IPR017871">
    <property type="entry name" value="ABC_transporter-like_CS"/>
</dbReference>
<evidence type="ECO:0000256" key="6">
    <source>
        <dbReference type="ARBA" id="ARBA00022989"/>
    </source>
</evidence>
<dbReference type="InterPro" id="IPR003439">
    <property type="entry name" value="ABC_transporter-like_ATP-bd"/>
</dbReference>
<feature type="transmembrane region" description="Helical" evidence="8">
    <location>
        <begin position="144"/>
        <end position="161"/>
    </location>
</feature>
<evidence type="ECO:0000256" key="8">
    <source>
        <dbReference type="SAM" id="Phobius"/>
    </source>
</evidence>
<proteinExistence type="predicted"/>
<dbReference type="SUPFAM" id="SSF52540">
    <property type="entry name" value="P-loop containing nucleoside triphosphate hydrolases"/>
    <property type="match status" value="1"/>
</dbReference>
<evidence type="ECO:0000256" key="4">
    <source>
        <dbReference type="ARBA" id="ARBA00022741"/>
    </source>
</evidence>